<proteinExistence type="predicted"/>
<organism evidence="1 2">
    <name type="scientific">Arthrobacter citreus</name>
    <dbReference type="NCBI Taxonomy" id="1670"/>
    <lineage>
        <taxon>Bacteria</taxon>
        <taxon>Bacillati</taxon>
        <taxon>Actinomycetota</taxon>
        <taxon>Actinomycetes</taxon>
        <taxon>Micrococcales</taxon>
        <taxon>Micrococcaceae</taxon>
        <taxon>Arthrobacter</taxon>
    </lineage>
</organism>
<dbReference type="GO" id="GO:0016787">
    <property type="term" value="F:hydrolase activity"/>
    <property type="evidence" value="ECO:0007669"/>
    <property type="project" value="UniProtKB-KW"/>
</dbReference>
<dbReference type="Proteomes" id="UP001448858">
    <property type="component" value="Chromosome"/>
</dbReference>
<dbReference type="RefSeq" id="WP_342023356.1">
    <property type="nucleotide sequence ID" value="NZ_CP151657.1"/>
</dbReference>
<protein>
    <submittedName>
        <fullName evidence="1">Metal-dependent hydrolase</fullName>
    </submittedName>
</protein>
<evidence type="ECO:0000313" key="1">
    <source>
        <dbReference type="EMBL" id="WZP15703.1"/>
    </source>
</evidence>
<name>A0ABZ2ZU37_9MICC</name>
<dbReference type="InterPro" id="IPR018163">
    <property type="entry name" value="Thr/Ala-tRNA-synth_IIc_edit"/>
</dbReference>
<accession>A0ABZ2ZU37</accession>
<dbReference type="EMBL" id="CP151657">
    <property type="protein sequence ID" value="WZP15703.1"/>
    <property type="molecule type" value="Genomic_DNA"/>
</dbReference>
<keyword evidence="2" id="KW-1185">Reference proteome</keyword>
<dbReference type="SUPFAM" id="SSF55186">
    <property type="entry name" value="ThrRS/AlaRS common domain"/>
    <property type="match status" value="1"/>
</dbReference>
<evidence type="ECO:0000313" key="2">
    <source>
        <dbReference type="Proteomes" id="UP001448858"/>
    </source>
</evidence>
<keyword evidence="1" id="KW-0378">Hydrolase</keyword>
<dbReference type="Gene3D" id="3.30.980.10">
    <property type="entry name" value="Threonyl-trna Synthetase, Chain A, domain 2"/>
    <property type="match status" value="1"/>
</dbReference>
<gene>
    <name evidence="1" type="ORF">AAE021_16370</name>
</gene>
<reference evidence="1 2" key="1">
    <citation type="submission" date="2024-04" db="EMBL/GenBank/DDBJ databases">
        <title>Arthrobacter sp. from Plains bison fecal sample.</title>
        <authorList>
            <person name="Ruzzini A."/>
        </authorList>
    </citation>
    <scope>NUCLEOTIDE SEQUENCE [LARGE SCALE GENOMIC DNA]</scope>
    <source>
        <strain evidence="1 2">EINP1</strain>
    </source>
</reference>
<sequence length="294" mass="30619">MSLPTEHTTVTYPSGALESTGTVLHVQDMPDGARAVLLDTTAVHPVDAGWPDQGADRAVLKTAGGGTHEVQDAVVAATDGTALFIGADIPVKKGTEGWVFTVAHMLPADAGVKEGDSVRIEVDEAYRAALSAGHTACHLASLALNRQLAGAWKKDVLPDAAGNPNFDALAIETSTITEHGSTDVYRLGKSLRRKGFRPEILLDDLPAVEAGINAILADWTATGAEVRIERDGDRLTDLRRWCVDLPEGTVSIPCGGTHAASLQETGGIQVTLTAVEGDGAVTLTMDTICVSPAG</sequence>